<dbReference type="Gene3D" id="4.10.280.10">
    <property type="entry name" value="Helix-loop-helix DNA-binding domain"/>
    <property type="match status" value="1"/>
</dbReference>
<dbReference type="InterPro" id="IPR036638">
    <property type="entry name" value="HLH_DNA-bd_sf"/>
</dbReference>
<evidence type="ECO:0000256" key="3">
    <source>
        <dbReference type="SAM" id="MobiDB-lite"/>
    </source>
</evidence>
<feature type="compositionally biased region" description="Acidic residues" evidence="3">
    <location>
        <begin position="197"/>
        <end position="207"/>
    </location>
</feature>
<feature type="compositionally biased region" description="Low complexity" evidence="3">
    <location>
        <begin position="108"/>
        <end position="119"/>
    </location>
</feature>
<dbReference type="GO" id="GO:0003700">
    <property type="term" value="F:DNA-binding transcription factor activity"/>
    <property type="evidence" value="ECO:0007669"/>
    <property type="project" value="InterPro"/>
</dbReference>
<dbReference type="PANTHER" id="PTHR45851">
    <property type="entry name" value="MYC PROTO-ONCOGENE"/>
    <property type="match status" value="1"/>
</dbReference>
<feature type="region of interest" description="Disordered" evidence="3">
    <location>
        <begin position="408"/>
        <end position="431"/>
    </location>
</feature>
<dbReference type="Pfam" id="PF00010">
    <property type="entry name" value="HLH"/>
    <property type="match status" value="1"/>
</dbReference>
<sequence length="506" mass="56697">MAMTVTSDIIPESWMTPTHLQHLALPEDIWNKFDMDSDRSVTINNQESTIPDHNMGFTSDMIFHHNSPRQHHHMGVPPTPPHSPPTEHDLDELVASIPEILESPSATPPSDISDILSDLESTPLTDTPMEVSWSSNSLLWLTPPLPPVPEESLKRDIMWGGGTCCHSMLEVPPRKERQVSECSADAALRDALRHDEISEDEESEDNLPDTPSGTDSDCDGDDHTSETFSCNGSSHRSANGNSRYTNGVCRGAIGKLVTYTPTVNSEHNYCGRVPETDGRIIPGIVTPSDTEDEVDVVSCSDQTDLASHPFNLNTACPTTPVISTSASSRHVVDHTKISADVKRQLQIRIHAMRNRQVNKASGPIVPESEDPSCSTTATSSRLVSVKIKTQGKPAAYTKRMREYHTEQVMKTTKHRRKNRVESDEGRRSVHNSLERQRRVDLRNAFEYLRQLVPETNKLEKAPKVQILKKAALHCRQLQLNEQQLLREKEKLKQQIEYLQERRAQSS</sequence>
<dbReference type="CDD" id="cd11400">
    <property type="entry name" value="bHLHzip_Myc"/>
    <property type="match status" value="1"/>
</dbReference>
<evidence type="ECO:0000313" key="6">
    <source>
        <dbReference type="Proteomes" id="UP001381693"/>
    </source>
</evidence>
<dbReference type="InterPro" id="IPR002418">
    <property type="entry name" value="Tscrpt_reg_Myc"/>
</dbReference>
<keyword evidence="6" id="KW-1185">Reference proteome</keyword>
<feature type="region of interest" description="Disordered" evidence="3">
    <location>
        <begin position="66"/>
        <end position="88"/>
    </location>
</feature>
<dbReference type="InterPro" id="IPR050433">
    <property type="entry name" value="Myc_transcription_factors"/>
</dbReference>
<evidence type="ECO:0000256" key="1">
    <source>
        <dbReference type="ARBA" id="ARBA00023125"/>
    </source>
</evidence>
<accession>A0AAN8XSQ7</accession>
<dbReference type="AlphaFoldDB" id="A0AAN8XSQ7"/>
<proteinExistence type="predicted"/>
<feature type="compositionally biased region" description="Basic and acidic residues" evidence="3">
    <location>
        <begin position="419"/>
        <end position="431"/>
    </location>
</feature>
<feature type="coiled-coil region" evidence="2">
    <location>
        <begin position="474"/>
        <end position="501"/>
    </location>
</feature>
<keyword evidence="1" id="KW-0238">DNA-binding</keyword>
<name>A0AAN8XSQ7_HALRR</name>
<protein>
    <recommendedName>
        <fullName evidence="4">BHLH domain-containing protein</fullName>
    </recommendedName>
</protein>
<feature type="region of interest" description="Disordered" evidence="3">
    <location>
        <begin position="195"/>
        <end position="242"/>
    </location>
</feature>
<dbReference type="PROSITE" id="PS50888">
    <property type="entry name" value="BHLH"/>
    <property type="match status" value="1"/>
</dbReference>
<dbReference type="FunFam" id="4.10.280.10:FF:000019">
    <property type="entry name" value="Myc proto-oncogene protein"/>
    <property type="match status" value="1"/>
</dbReference>
<evidence type="ECO:0000313" key="5">
    <source>
        <dbReference type="EMBL" id="KAK7083570.1"/>
    </source>
</evidence>
<comment type="caution">
    <text evidence="5">The sequence shown here is derived from an EMBL/GenBank/DDBJ whole genome shotgun (WGS) entry which is preliminary data.</text>
</comment>
<keyword evidence="2" id="KW-0175">Coiled coil</keyword>
<dbReference type="SMART" id="SM00353">
    <property type="entry name" value="HLH"/>
    <property type="match status" value="1"/>
</dbReference>
<evidence type="ECO:0000256" key="2">
    <source>
        <dbReference type="SAM" id="Coils"/>
    </source>
</evidence>
<dbReference type="SUPFAM" id="SSF47459">
    <property type="entry name" value="HLH, helix-loop-helix DNA-binding domain"/>
    <property type="match status" value="1"/>
</dbReference>
<gene>
    <name evidence="5" type="ORF">SK128_028441</name>
</gene>
<feature type="region of interest" description="Disordered" evidence="3">
    <location>
        <begin position="357"/>
        <end position="377"/>
    </location>
</feature>
<dbReference type="InterPro" id="IPR011598">
    <property type="entry name" value="bHLH_dom"/>
</dbReference>
<feature type="domain" description="BHLH" evidence="4">
    <location>
        <begin position="425"/>
        <end position="477"/>
    </location>
</feature>
<organism evidence="5 6">
    <name type="scientific">Halocaridina rubra</name>
    <name type="common">Hawaiian red shrimp</name>
    <dbReference type="NCBI Taxonomy" id="373956"/>
    <lineage>
        <taxon>Eukaryota</taxon>
        <taxon>Metazoa</taxon>
        <taxon>Ecdysozoa</taxon>
        <taxon>Arthropoda</taxon>
        <taxon>Crustacea</taxon>
        <taxon>Multicrustacea</taxon>
        <taxon>Malacostraca</taxon>
        <taxon>Eumalacostraca</taxon>
        <taxon>Eucarida</taxon>
        <taxon>Decapoda</taxon>
        <taxon>Pleocyemata</taxon>
        <taxon>Caridea</taxon>
        <taxon>Atyoidea</taxon>
        <taxon>Atyidae</taxon>
        <taxon>Halocaridina</taxon>
    </lineage>
</organism>
<feature type="compositionally biased region" description="Polar residues" evidence="3">
    <location>
        <begin position="226"/>
        <end position="242"/>
    </location>
</feature>
<dbReference type="GO" id="GO:0046983">
    <property type="term" value="F:protein dimerization activity"/>
    <property type="evidence" value="ECO:0007669"/>
    <property type="project" value="InterPro"/>
</dbReference>
<dbReference type="PRINTS" id="PR00044">
    <property type="entry name" value="LEUZIPPRMYC"/>
</dbReference>
<dbReference type="EMBL" id="JAXCGZ010002806">
    <property type="protein sequence ID" value="KAK7083570.1"/>
    <property type="molecule type" value="Genomic_DNA"/>
</dbReference>
<feature type="region of interest" description="Disordered" evidence="3">
    <location>
        <begin position="102"/>
        <end position="129"/>
    </location>
</feature>
<dbReference type="Proteomes" id="UP001381693">
    <property type="component" value="Unassembled WGS sequence"/>
</dbReference>
<dbReference type="GO" id="GO:0003677">
    <property type="term" value="F:DNA binding"/>
    <property type="evidence" value="ECO:0007669"/>
    <property type="project" value="UniProtKB-KW"/>
</dbReference>
<evidence type="ECO:0000259" key="4">
    <source>
        <dbReference type="PROSITE" id="PS50888"/>
    </source>
</evidence>
<reference evidence="5 6" key="1">
    <citation type="submission" date="2023-11" db="EMBL/GenBank/DDBJ databases">
        <title>Halocaridina rubra genome assembly.</title>
        <authorList>
            <person name="Smith C."/>
        </authorList>
    </citation>
    <scope>NUCLEOTIDE SEQUENCE [LARGE SCALE GENOMIC DNA]</scope>
    <source>
        <strain evidence="5">EP-1</strain>
        <tissue evidence="5">Whole</tissue>
    </source>
</reference>